<dbReference type="Gene3D" id="2.120.10.10">
    <property type="match status" value="1"/>
</dbReference>
<accession>A0A518DTY5</accession>
<feature type="signal peptide" evidence="2">
    <location>
        <begin position="1"/>
        <end position="24"/>
    </location>
</feature>
<feature type="domain" description="SGNH hydrolase-type esterase" evidence="4">
    <location>
        <begin position="32"/>
        <end position="217"/>
    </location>
</feature>
<feature type="region of interest" description="Disordered" evidence="1">
    <location>
        <begin position="601"/>
        <end position="639"/>
    </location>
</feature>
<dbReference type="InterPro" id="IPR036514">
    <property type="entry name" value="SGNH_hydro_sf"/>
</dbReference>
<sequence length="639" mass="71047" precursor="true">MHSFQHGLRLAVVLLFVTAAMSVAKEPAQVVVFGDSVTATRGELKIYAHHLAEAFHADVHNAGVGGNTTSDGLVRFHRDVLSRKPDIVIIGFGINDAAVDVWKDPPATEPRVPLFIYEANLRHFVRMCKKQGATPILLTPNPLSWTDKLRERYGKPPYDTTDDHGFNVLLPQYAATVRRVAHEENVGLVDMNLAFEKEGAADLLLDGMHPNEAGQALMSDLMQPLVAQAIEHPAKKPAPPQPFQPGAKSESGIEYAAGVKELDHLNIHGPFVKRPDGALVAVSQGGALETDDFGKSWKTFPIAQGDEKMIVRGERAMLQTASGALVLVYLDDAHKDTIKWGWDKEKNAPVPGTRRDAYVVRSLDGGHSWEKPQRILTGYCGAIRDIVQMKNGRLVVPLQNLLMEEARHATVVYTSDDDGVTWQERETLDVGGRGHHDGSIEATLVELKDGRLWMLLRTNLGYLLETFSDDGVRWSPMHPTAIDASSAPAMVVRLASGRLMLAWNQTYPEGETNFVRSDKLHSQRPASWHRGELSIAFSDDEGHTWTEPVVVARKPKAWLSYPYLSEVEPGRIWVTTMQGGVRLELQEKDFVQEKVEVKEEVKEEVKKEKKPQGKAKDDVKKDAQPKLKEEAKESVKEKK</sequence>
<evidence type="ECO:0000313" key="5">
    <source>
        <dbReference type="EMBL" id="QDU95294.1"/>
    </source>
</evidence>
<keyword evidence="5" id="KW-0378">Hydrolase</keyword>
<evidence type="ECO:0000313" key="6">
    <source>
        <dbReference type="Proteomes" id="UP000317648"/>
    </source>
</evidence>
<evidence type="ECO:0000259" key="4">
    <source>
        <dbReference type="Pfam" id="PF13472"/>
    </source>
</evidence>
<dbReference type="SUPFAM" id="SSF52266">
    <property type="entry name" value="SGNH hydrolase"/>
    <property type="match status" value="1"/>
</dbReference>
<gene>
    <name evidence="5" type="ORF">Pla8534_31090</name>
</gene>
<dbReference type="PANTHER" id="PTHR43752">
    <property type="entry name" value="BNR/ASP-BOX REPEAT FAMILY PROTEIN"/>
    <property type="match status" value="1"/>
</dbReference>
<dbReference type="PANTHER" id="PTHR43752:SF2">
    <property type="entry name" value="BNR_ASP-BOX REPEAT FAMILY PROTEIN"/>
    <property type="match status" value="1"/>
</dbReference>
<dbReference type="CDD" id="cd01834">
    <property type="entry name" value="SGNH_hydrolase_like_2"/>
    <property type="match status" value="1"/>
</dbReference>
<protein>
    <submittedName>
        <fullName evidence="5">GDSL-like Lipase/Acylhydrolase</fullName>
    </submittedName>
</protein>
<dbReference type="Gene3D" id="3.40.50.1110">
    <property type="entry name" value="SGNH hydrolase"/>
    <property type="match status" value="1"/>
</dbReference>
<keyword evidence="2" id="KW-0732">Signal</keyword>
<dbReference type="SUPFAM" id="SSF50939">
    <property type="entry name" value="Sialidases"/>
    <property type="match status" value="1"/>
</dbReference>
<dbReference type="CDD" id="cd15482">
    <property type="entry name" value="Sialidase_non-viral"/>
    <property type="match status" value="1"/>
</dbReference>
<dbReference type="EMBL" id="CP036433">
    <property type="protein sequence ID" value="QDU95294.1"/>
    <property type="molecule type" value="Genomic_DNA"/>
</dbReference>
<dbReference type="Pfam" id="PF13472">
    <property type="entry name" value="Lipase_GDSL_2"/>
    <property type="match status" value="1"/>
</dbReference>
<dbReference type="AlphaFoldDB" id="A0A518DTY5"/>
<reference evidence="5 6" key="1">
    <citation type="submission" date="2019-02" db="EMBL/GenBank/DDBJ databases">
        <title>Deep-cultivation of Planctomycetes and their phenomic and genomic characterization uncovers novel biology.</title>
        <authorList>
            <person name="Wiegand S."/>
            <person name="Jogler M."/>
            <person name="Boedeker C."/>
            <person name="Pinto D."/>
            <person name="Vollmers J."/>
            <person name="Rivas-Marin E."/>
            <person name="Kohn T."/>
            <person name="Peeters S.H."/>
            <person name="Heuer A."/>
            <person name="Rast P."/>
            <person name="Oberbeckmann S."/>
            <person name="Bunk B."/>
            <person name="Jeske O."/>
            <person name="Meyerdierks A."/>
            <person name="Storesund J.E."/>
            <person name="Kallscheuer N."/>
            <person name="Luecker S."/>
            <person name="Lage O.M."/>
            <person name="Pohl T."/>
            <person name="Merkel B.J."/>
            <person name="Hornburger P."/>
            <person name="Mueller R.-W."/>
            <person name="Bruemmer F."/>
            <person name="Labrenz M."/>
            <person name="Spormann A.M."/>
            <person name="Op den Camp H."/>
            <person name="Overmann J."/>
            <person name="Amann R."/>
            <person name="Jetten M.S.M."/>
            <person name="Mascher T."/>
            <person name="Medema M.H."/>
            <person name="Devos D.P."/>
            <person name="Kaster A.-K."/>
            <person name="Ovreas L."/>
            <person name="Rohde M."/>
            <person name="Galperin M.Y."/>
            <person name="Jogler C."/>
        </authorList>
    </citation>
    <scope>NUCLEOTIDE SEQUENCE [LARGE SCALE GENOMIC DNA]</scope>
    <source>
        <strain evidence="5 6">Pla85_3_4</strain>
    </source>
</reference>
<keyword evidence="6" id="KW-1185">Reference proteome</keyword>
<dbReference type="KEGG" id="lcre:Pla8534_31090"/>
<dbReference type="Proteomes" id="UP000317648">
    <property type="component" value="Chromosome"/>
</dbReference>
<feature type="chain" id="PRO_5021926290" evidence="2">
    <location>
        <begin position="25"/>
        <end position="639"/>
    </location>
</feature>
<evidence type="ECO:0000256" key="2">
    <source>
        <dbReference type="SAM" id="SignalP"/>
    </source>
</evidence>
<name>A0A518DTY5_9BACT</name>
<dbReference type="InterPro" id="IPR011040">
    <property type="entry name" value="Sialidase"/>
</dbReference>
<dbReference type="GO" id="GO:0016788">
    <property type="term" value="F:hydrolase activity, acting on ester bonds"/>
    <property type="evidence" value="ECO:0007669"/>
    <property type="project" value="UniProtKB-ARBA"/>
</dbReference>
<feature type="domain" description="Sialidase" evidence="3">
    <location>
        <begin position="317"/>
        <end position="572"/>
    </location>
</feature>
<evidence type="ECO:0000259" key="3">
    <source>
        <dbReference type="Pfam" id="PF13088"/>
    </source>
</evidence>
<dbReference type="InterPro" id="IPR036278">
    <property type="entry name" value="Sialidase_sf"/>
</dbReference>
<dbReference type="RefSeq" id="WP_197443312.1">
    <property type="nucleotide sequence ID" value="NZ_CP036433.1"/>
</dbReference>
<evidence type="ECO:0000256" key="1">
    <source>
        <dbReference type="SAM" id="MobiDB-lite"/>
    </source>
</evidence>
<proteinExistence type="predicted"/>
<dbReference type="Pfam" id="PF13088">
    <property type="entry name" value="BNR_2"/>
    <property type="match status" value="1"/>
</dbReference>
<dbReference type="InterPro" id="IPR013830">
    <property type="entry name" value="SGNH_hydro"/>
</dbReference>
<organism evidence="5 6">
    <name type="scientific">Lignipirellula cremea</name>
    <dbReference type="NCBI Taxonomy" id="2528010"/>
    <lineage>
        <taxon>Bacteria</taxon>
        <taxon>Pseudomonadati</taxon>
        <taxon>Planctomycetota</taxon>
        <taxon>Planctomycetia</taxon>
        <taxon>Pirellulales</taxon>
        <taxon>Pirellulaceae</taxon>
        <taxon>Lignipirellula</taxon>
    </lineage>
</organism>